<evidence type="ECO:0000313" key="4">
    <source>
        <dbReference type="Proteomes" id="UP001210925"/>
    </source>
</evidence>
<dbReference type="Proteomes" id="UP001210925">
    <property type="component" value="Unassembled WGS sequence"/>
</dbReference>
<feature type="compositionally biased region" description="Polar residues" evidence="2">
    <location>
        <begin position="134"/>
        <end position="146"/>
    </location>
</feature>
<comment type="caution">
    <text evidence="3">The sequence shown here is derived from an EMBL/GenBank/DDBJ whole genome shotgun (WGS) entry which is preliminary data.</text>
</comment>
<feature type="compositionally biased region" description="Basic and acidic residues" evidence="2">
    <location>
        <begin position="147"/>
        <end position="163"/>
    </location>
</feature>
<feature type="compositionally biased region" description="Low complexity" evidence="2">
    <location>
        <begin position="1"/>
        <end position="13"/>
    </location>
</feature>
<protein>
    <submittedName>
        <fullName evidence="3">Uncharacterized protein</fullName>
    </submittedName>
</protein>
<organism evidence="3 4">
    <name type="scientific">Boothiomyces macroporosus</name>
    <dbReference type="NCBI Taxonomy" id="261099"/>
    <lineage>
        <taxon>Eukaryota</taxon>
        <taxon>Fungi</taxon>
        <taxon>Fungi incertae sedis</taxon>
        <taxon>Chytridiomycota</taxon>
        <taxon>Chytridiomycota incertae sedis</taxon>
        <taxon>Chytridiomycetes</taxon>
        <taxon>Rhizophydiales</taxon>
        <taxon>Terramycetaceae</taxon>
        <taxon>Boothiomyces</taxon>
    </lineage>
</organism>
<dbReference type="AlphaFoldDB" id="A0AAD5Y3Q1"/>
<accession>A0AAD5Y3Q1</accession>
<evidence type="ECO:0000256" key="1">
    <source>
        <dbReference type="SAM" id="Coils"/>
    </source>
</evidence>
<gene>
    <name evidence="3" type="ORF">HK103_000362</name>
</gene>
<name>A0AAD5Y3Q1_9FUNG</name>
<keyword evidence="4" id="KW-1185">Reference proteome</keyword>
<sequence>MSASSPSAKLLSSKFEKMSTQVASNTQSTPVGEVKKDMCVMCQKVVYPMDKLTADDKVLFADPDFPQDMLKPHFKQLFAVKGNYTDGFQKAEAAAHGRTESTLSNYSTSNERKEESSTIQQLKNQINEEERASSIEQLKNQFSNSEVKTEEKSKIQVGQDEKPSTSIQQLKSQFSEEQKPQKGNSVLLSIRQEELDQMKINMESLQRQMDQLKTDIANKEQEIAKLKEE</sequence>
<feature type="region of interest" description="Disordered" evidence="2">
    <location>
        <begin position="92"/>
        <end position="183"/>
    </location>
</feature>
<evidence type="ECO:0000313" key="3">
    <source>
        <dbReference type="EMBL" id="KAJ3253704.1"/>
    </source>
</evidence>
<feature type="coiled-coil region" evidence="1">
    <location>
        <begin position="188"/>
        <end position="229"/>
    </location>
</feature>
<feature type="region of interest" description="Disordered" evidence="2">
    <location>
        <begin position="1"/>
        <end position="29"/>
    </location>
</feature>
<keyword evidence="1" id="KW-0175">Coiled coil</keyword>
<proteinExistence type="predicted"/>
<feature type="compositionally biased region" description="Polar residues" evidence="2">
    <location>
        <begin position="164"/>
        <end position="173"/>
    </location>
</feature>
<reference evidence="3" key="1">
    <citation type="submission" date="2020-05" db="EMBL/GenBank/DDBJ databases">
        <title>Phylogenomic resolution of chytrid fungi.</title>
        <authorList>
            <person name="Stajich J.E."/>
            <person name="Amses K."/>
            <person name="Simmons R."/>
            <person name="Seto K."/>
            <person name="Myers J."/>
            <person name="Bonds A."/>
            <person name="Quandt C.A."/>
            <person name="Barry K."/>
            <person name="Liu P."/>
            <person name="Grigoriev I."/>
            <person name="Longcore J.E."/>
            <person name="James T.Y."/>
        </authorList>
    </citation>
    <scope>NUCLEOTIDE SEQUENCE</scope>
    <source>
        <strain evidence="3">PLAUS21</strain>
    </source>
</reference>
<feature type="compositionally biased region" description="Polar residues" evidence="2">
    <location>
        <begin position="100"/>
        <end position="109"/>
    </location>
</feature>
<evidence type="ECO:0000256" key="2">
    <source>
        <dbReference type="SAM" id="MobiDB-lite"/>
    </source>
</evidence>
<dbReference type="EMBL" id="JADGKB010000102">
    <property type="protein sequence ID" value="KAJ3253704.1"/>
    <property type="molecule type" value="Genomic_DNA"/>
</dbReference>
<feature type="compositionally biased region" description="Polar residues" evidence="2">
    <location>
        <begin position="18"/>
        <end position="29"/>
    </location>
</feature>